<feature type="domain" description="HTH araC/xylS-type" evidence="3">
    <location>
        <begin position="230"/>
        <end position="328"/>
    </location>
</feature>
<name>A0A9X3FF62_9BACT</name>
<evidence type="ECO:0000256" key="2">
    <source>
        <dbReference type="ARBA" id="ARBA00023163"/>
    </source>
</evidence>
<dbReference type="InterPro" id="IPR009057">
    <property type="entry name" value="Homeodomain-like_sf"/>
</dbReference>
<gene>
    <name evidence="4" type="ORF">OU798_14600</name>
</gene>
<evidence type="ECO:0000256" key="1">
    <source>
        <dbReference type="ARBA" id="ARBA00023015"/>
    </source>
</evidence>
<dbReference type="GO" id="GO:0043565">
    <property type="term" value="F:sequence-specific DNA binding"/>
    <property type="evidence" value="ECO:0007669"/>
    <property type="project" value="InterPro"/>
</dbReference>
<dbReference type="GO" id="GO:0003700">
    <property type="term" value="F:DNA-binding transcription factor activity"/>
    <property type="evidence" value="ECO:0007669"/>
    <property type="project" value="InterPro"/>
</dbReference>
<keyword evidence="1" id="KW-0805">Transcription regulation</keyword>
<dbReference type="PANTHER" id="PTHR47893">
    <property type="entry name" value="REGULATORY PROTEIN PCHR"/>
    <property type="match status" value="1"/>
</dbReference>
<comment type="caution">
    <text evidence="4">The sequence shown here is derived from an EMBL/GenBank/DDBJ whole genome shotgun (WGS) entry which is preliminary data.</text>
</comment>
<evidence type="ECO:0000313" key="5">
    <source>
        <dbReference type="Proteomes" id="UP001145087"/>
    </source>
</evidence>
<dbReference type="Pfam" id="PF12833">
    <property type="entry name" value="HTH_18"/>
    <property type="match status" value="1"/>
</dbReference>
<dbReference type="AlphaFoldDB" id="A0A9X3FF62"/>
<dbReference type="EMBL" id="JAPOHD010000027">
    <property type="protein sequence ID" value="MCY1721583.1"/>
    <property type="molecule type" value="Genomic_DNA"/>
</dbReference>
<evidence type="ECO:0000259" key="3">
    <source>
        <dbReference type="PROSITE" id="PS01124"/>
    </source>
</evidence>
<dbReference type="RefSeq" id="WP_343333912.1">
    <property type="nucleotide sequence ID" value="NZ_JAPOHD010000027.1"/>
</dbReference>
<dbReference type="InterPro" id="IPR053142">
    <property type="entry name" value="PchR_regulatory_protein"/>
</dbReference>
<dbReference type="SMART" id="SM00342">
    <property type="entry name" value="HTH_ARAC"/>
    <property type="match status" value="1"/>
</dbReference>
<dbReference type="SUPFAM" id="SSF46689">
    <property type="entry name" value="Homeodomain-like"/>
    <property type="match status" value="2"/>
</dbReference>
<evidence type="ECO:0000313" key="4">
    <source>
        <dbReference type="EMBL" id="MCY1721583.1"/>
    </source>
</evidence>
<protein>
    <submittedName>
        <fullName evidence="4">AraC family transcriptional regulator</fullName>
    </submittedName>
</protein>
<dbReference type="PANTHER" id="PTHR47893:SF1">
    <property type="entry name" value="REGULATORY PROTEIN PCHR"/>
    <property type="match status" value="1"/>
</dbReference>
<keyword evidence="2" id="KW-0804">Transcription</keyword>
<sequence>MTNDSSHIIKLKEGGADNYMEALVQKLGGTMNGNRVLIEQGLSRICVSSYTYLDEFDLIVAQINYHQEIIVEREPDERADFYHFNLINQGQIKQNYQDSLKYTQAGSSNGIFLYNGLFPFTSAFPQRSDTQSIGYKFSKKALGELMPEAIGLLDSLFGDEEPKAYHTAINSELDKMLDELFYYENADYGRIPLAMARGLDILPVLMKTLKSQLDQDELNGLHLDDYNRLLKIKGFLLSNLERKVNIEDIASQFGISDSKLKRDFKTLFNTTIYKFYTHAKMDEAYRRLRTGNYSVMEVGYDLGYQNLSKFSQMFKKVKGINPKEVIPL</sequence>
<proteinExistence type="predicted"/>
<organism evidence="4 5">
    <name type="scientific">Draconibacterium aestuarii</name>
    <dbReference type="NCBI Taxonomy" id="2998507"/>
    <lineage>
        <taxon>Bacteria</taxon>
        <taxon>Pseudomonadati</taxon>
        <taxon>Bacteroidota</taxon>
        <taxon>Bacteroidia</taxon>
        <taxon>Marinilabiliales</taxon>
        <taxon>Prolixibacteraceae</taxon>
        <taxon>Draconibacterium</taxon>
    </lineage>
</organism>
<dbReference type="InterPro" id="IPR018060">
    <property type="entry name" value="HTH_AraC"/>
</dbReference>
<keyword evidence="5" id="KW-1185">Reference proteome</keyword>
<reference evidence="4" key="1">
    <citation type="submission" date="2022-11" db="EMBL/GenBank/DDBJ databases">
        <title>Marilongibacter aestuarii gen. nov., sp. nov., isolated from tidal flat sediment.</title>
        <authorList>
            <person name="Jiayan W."/>
        </authorList>
    </citation>
    <scope>NUCLEOTIDE SEQUENCE</scope>
    <source>
        <strain evidence="4">Z1-6</strain>
    </source>
</reference>
<accession>A0A9X3FF62</accession>
<dbReference type="Proteomes" id="UP001145087">
    <property type="component" value="Unassembled WGS sequence"/>
</dbReference>
<dbReference type="PROSITE" id="PS01124">
    <property type="entry name" value="HTH_ARAC_FAMILY_2"/>
    <property type="match status" value="1"/>
</dbReference>
<dbReference type="Gene3D" id="1.10.10.60">
    <property type="entry name" value="Homeodomain-like"/>
    <property type="match status" value="1"/>
</dbReference>